<keyword evidence="9" id="KW-1185">Reference proteome</keyword>
<evidence type="ECO:0000256" key="4">
    <source>
        <dbReference type="ARBA" id="ARBA00022777"/>
    </source>
</evidence>
<evidence type="ECO:0000256" key="2">
    <source>
        <dbReference type="ARBA" id="ARBA00022679"/>
    </source>
</evidence>
<keyword evidence="3 7" id="KW-0547">Nucleotide-binding</keyword>
<dbReference type="GO" id="GO:0009423">
    <property type="term" value="P:chorismate biosynthetic process"/>
    <property type="evidence" value="ECO:0007669"/>
    <property type="project" value="UniProtKB-UniRule"/>
</dbReference>
<dbReference type="GO" id="GO:0009073">
    <property type="term" value="P:aromatic amino acid family biosynthetic process"/>
    <property type="evidence" value="ECO:0007669"/>
    <property type="project" value="UniProtKB-KW"/>
</dbReference>
<dbReference type="GO" id="GO:0008652">
    <property type="term" value="P:amino acid biosynthetic process"/>
    <property type="evidence" value="ECO:0007669"/>
    <property type="project" value="UniProtKB-KW"/>
</dbReference>
<dbReference type="GO" id="GO:0005524">
    <property type="term" value="F:ATP binding"/>
    <property type="evidence" value="ECO:0007669"/>
    <property type="project" value="UniProtKB-UniRule"/>
</dbReference>
<feature type="binding site" evidence="7">
    <location>
        <position position="145"/>
    </location>
    <ligand>
        <name>substrate</name>
    </ligand>
</feature>
<comment type="catalytic activity">
    <reaction evidence="7">
        <text>shikimate + ATP = 3-phosphoshikimate + ADP + H(+)</text>
        <dbReference type="Rhea" id="RHEA:13121"/>
        <dbReference type="ChEBI" id="CHEBI:15378"/>
        <dbReference type="ChEBI" id="CHEBI:30616"/>
        <dbReference type="ChEBI" id="CHEBI:36208"/>
        <dbReference type="ChEBI" id="CHEBI:145989"/>
        <dbReference type="ChEBI" id="CHEBI:456216"/>
        <dbReference type="EC" id="2.7.1.71"/>
    </reaction>
</comment>
<dbReference type="EC" id="2.7.1.71" evidence="7"/>
<dbReference type="EMBL" id="CP058559">
    <property type="protein sequence ID" value="QNO16100.1"/>
    <property type="molecule type" value="Genomic_DNA"/>
</dbReference>
<dbReference type="KEGG" id="acae:HYG86_15655"/>
<evidence type="ECO:0000256" key="5">
    <source>
        <dbReference type="ARBA" id="ARBA00022840"/>
    </source>
</evidence>
<name>A0A7G9WBN8_ALKCA</name>
<keyword evidence="6 7" id="KW-0057">Aromatic amino acid biosynthesis</keyword>
<evidence type="ECO:0000313" key="8">
    <source>
        <dbReference type="EMBL" id="QNO16100.1"/>
    </source>
</evidence>
<reference evidence="8 9" key="1">
    <citation type="submission" date="2020-07" db="EMBL/GenBank/DDBJ databases">
        <title>Alkalicella. sp. LB2 genome.</title>
        <authorList>
            <person name="Postec A."/>
            <person name="Quemeneur M."/>
        </authorList>
    </citation>
    <scope>NUCLEOTIDE SEQUENCE [LARGE SCALE GENOMIC DNA]</scope>
    <source>
        <strain evidence="8 9">LB2</strain>
    </source>
</reference>
<evidence type="ECO:0000256" key="3">
    <source>
        <dbReference type="ARBA" id="ARBA00022741"/>
    </source>
</evidence>
<feature type="binding site" evidence="7">
    <location>
        <position position="26"/>
    </location>
    <ligand>
        <name>Mg(2+)</name>
        <dbReference type="ChEBI" id="CHEBI:18420"/>
    </ligand>
</feature>
<feature type="binding site" evidence="7">
    <location>
        <position position="90"/>
    </location>
    <ligand>
        <name>substrate</name>
    </ligand>
</feature>
<feature type="binding site" evidence="7">
    <location>
        <position position="44"/>
    </location>
    <ligand>
        <name>substrate</name>
    </ligand>
</feature>
<dbReference type="GO" id="GO:0000287">
    <property type="term" value="F:magnesium ion binding"/>
    <property type="evidence" value="ECO:0007669"/>
    <property type="project" value="UniProtKB-UniRule"/>
</dbReference>
<evidence type="ECO:0000313" key="9">
    <source>
        <dbReference type="Proteomes" id="UP000516160"/>
    </source>
</evidence>
<comment type="cofactor">
    <cofactor evidence="7">
        <name>Mg(2+)</name>
        <dbReference type="ChEBI" id="CHEBI:18420"/>
    </cofactor>
    <text evidence="7">Binds 1 Mg(2+) ion per subunit.</text>
</comment>
<keyword evidence="5 7" id="KW-0067">ATP-binding</keyword>
<evidence type="ECO:0000256" key="1">
    <source>
        <dbReference type="ARBA" id="ARBA00022605"/>
    </source>
</evidence>
<dbReference type="CDD" id="cd00464">
    <property type="entry name" value="SK"/>
    <property type="match status" value="1"/>
</dbReference>
<dbReference type="PANTHER" id="PTHR21087">
    <property type="entry name" value="SHIKIMATE KINASE"/>
    <property type="match status" value="1"/>
</dbReference>
<feature type="binding site" evidence="7">
    <location>
        <begin position="22"/>
        <end position="27"/>
    </location>
    <ligand>
        <name>ATP</name>
        <dbReference type="ChEBI" id="CHEBI:30616"/>
    </ligand>
</feature>
<dbReference type="Pfam" id="PF01202">
    <property type="entry name" value="SKI"/>
    <property type="match status" value="1"/>
</dbReference>
<dbReference type="Gene3D" id="3.40.50.300">
    <property type="entry name" value="P-loop containing nucleotide triphosphate hydrolases"/>
    <property type="match status" value="1"/>
</dbReference>
<dbReference type="RefSeq" id="WP_213166496.1">
    <property type="nucleotide sequence ID" value="NZ_CP058559.1"/>
</dbReference>
<dbReference type="InterPro" id="IPR027417">
    <property type="entry name" value="P-loop_NTPase"/>
</dbReference>
<keyword evidence="2 7" id="KW-0808">Transferase</keyword>
<protein>
    <recommendedName>
        <fullName evidence="7">Shikimate kinase</fullName>
        <shortName evidence="7">SK</shortName>
        <ecNumber evidence="7">2.7.1.71</ecNumber>
    </recommendedName>
</protein>
<evidence type="ECO:0000256" key="7">
    <source>
        <dbReference type="HAMAP-Rule" id="MF_00109"/>
    </source>
</evidence>
<proteinExistence type="inferred from homology"/>
<comment type="function">
    <text evidence="7">Catalyzes the specific phosphorylation of the 3-hydroxyl group of shikimic acid using ATP as a cosubstrate.</text>
</comment>
<evidence type="ECO:0000256" key="6">
    <source>
        <dbReference type="ARBA" id="ARBA00023141"/>
    </source>
</evidence>
<comment type="similarity">
    <text evidence="7">Belongs to the shikimate kinase family.</text>
</comment>
<keyword evidence="7" id="KW-0479">Metal-binding</keyword>
<keyword evidence="7" id="KW-0963">Cytoplasm</keyword>
<dbReference type="SUPFAM" id="SSF52540">
    <property type="entry name" value="P-loop containing nucleoside triphosphate hydrolases"/>
    <property type="match status" value="1"/>
</dbReference>
<dbReference type="InterPro" id="IPR031322">
    <property type="entry name" value="Shikimate/glucono_kinase"/>
</dbReference>
<dbReference type="PRINTS" id="PR01100">
    <property type="entry name" value="SHIKIMTKNASE"/>
</dbReference>
<accession>A0A7G9WBN8</accession>
<keyword evidence="1 7" id="KW-0028">Amino-acid biosynthesis</keyword>
<dbReference type="GO" id="GO:0004765">
    <property type="term" value="F:shikimate kinase activity"/>
    <property type="evidence" value="ECO:0007669"/>
    <property type="project" value="UniProtKB-UniRule"/>
</dbReference>
<keyword evidence="7" id="KW-0460">Magnesium</keyword>
<feature type="binding site" evidence="7">
    <location>
        <position position="68"/>
    </location>
    <ligand>
        <name>substrate</name>
    </ligand>
</feature>
<feature type="binding site" evidence="7">
    <location>
        <position position="161"/>
    </location>
    <ligand>
        <name>ATP</name>
        <dbReference type="ChEBI" id="CHEBI:30616"/>
    </ligand>
</feature>
<feature type="binding site" evidence="7">
    <location>
        <position position="127"/>
    </location>
    <ligand>
        <name>ATP</name>
        <dbReference type="ChEBI" id="CHEBI:30616"/>
    </ligand>
</feature>
<sequence>MQLTRLKENLTIRRIVFIGFMGCGKTTISEEIQKYINEPLYNIDKIIQLQEQRTISDIFFHRGEKFFRDTEEKIISSLTMNSTGIIDCGGGAVEREVNMRHLGTWGEVFWLDCPLEIIQKRVENSDRPLLQNKGHKELKDFYLRRNQLYKKYSKHRIDSSREIQIIINNIMEILSKG</sequence>
<comment type="subcellular location">
    <subcellularLocation>
        <location evidence="7">Cytoplasm</location>
    </subcellularLocation>
</comment>
<keyword evidence="4 7" id="KW-0418">Kinase</keyword>
<dbReference type="HAMAP" id="MF_00109">
    <property type="entry name" value="Shikimate_kinase"/>
    <property type="match status" value="1"/>
</dbReference>
<dbReference type="PANTHER" id="PTHR21087:SF16">
    <property type="entry name" value="SHIKIMATE KINASE 1, CHLOROPLASTIC"/>
    <property type="match status" value="1"/>
</dbReference>
<dbReference type="Proteomes" id="UP000516160">
    <property type="component" value="Chromosome"/>
</dbReference>
<dbReference type="UniPathway" id="UPA00053">
    <property type="reaction ID" value="UER00088"/>
</dbReference>
<gene>
    <name evidence="7" type="primary">aroK</name>
    <name evidence="8" type="ORF">HYG86_15655</name>
</gene>
<comment type="pathway">
    <text evidence="7">Metabolic intermediate biosynthesis; chorismate biosynthesis; chorismate from D-erythrose 4-phosphate and phosphoenolpyruvate: step 5/7.</text>
</comment>
<dbReference type="GO" id="GO:0005829">
    <property type="term" value="C:cytosol"/>
    <property type="evidence" value="ECO:0007669"/>
    <property type="project" value="TreeGrafter"/>
</dbReference>
<comment type="subunit">
    <text evidence="7">Monomer.</text>
</comment>
<organism evidence="8 9">
    <name type="scientific">Alkalicella caledoniensis</name>
    <dbReference type="NCBI Taxonomy" id="2731377"/>
    <lineage>
        <taxon>Bacteria</taxon>
        <taxon>Bacillati</taxon>
        <taxon>Bacillota</taxon>
        <taxon>Clostridia</taxon>
        <taxon>Eubacteriales</taxon>
        <taxon>Proteinivoracaceae</taxon>
        <taxon>Alkalicella</taxon>
    </lineage>
</organism>
<dbReference type="InterPro" id="IPR000623">
    <property type="entry name" value="Shikimate_kinase/TSH1"/>
</dbReference>
<dbReference type="AlphaFoldDB" id="A0A7G9WBN8"/>